<gene>
    <name evidence="13" type="ORF">FF38_01748</name>
</gene>
<dbReference type="GO" id="GO:0006269">
    <property type="term" value="P:DNA replication, synthesis of primer"/>
    <property type="evidence" value="ECO:0007669"/>
    <property type="project" value="UniProtKB-KW"/>
</dbReference>
<dbReference type="OMA" id="RINYKPW"/>
<dbReference type="FunFam" id="1.20.930.80:FF:000001">
    <property type="entry name" value="DNA primase large subunit"/>
    <property type="match status" value="1"/>
</dbReference>
<comment type="function">
    <text evidence="10">Regulatory subunit of the DNA primase complex and component of the DNA polymerase alpha complex (also known as the alpha DNA polymerase-primase complex) which play an essential role in the initiation of DNA synthesis. The primase subunit of the polymerase alpha complex initiates DNA synthesis by oligomerising short RNA primers on both leading and lagging strands.</text>
</comment>
<keyword evidence="9 10" id="KW-0238">DNA-binding</keyword>
<evidence type="ECO:0000256" key="7">
    <source>
        <dbReference type="ARBA" id="ARBA00023004"/>
    </source>
</evidence>
<comment type="cofactor">
    <cofactor evidence="10">
        <name>[4Fe-4S] cluster</name>
        <dbReference type="ChEBI" id="CHEBI:49883"/>
    </cofactor>
    <text evidence="10">Binds 1 [4Fe-4S] cluster.</text>
</comment>
<feature type="domain" description="DNA primase large subunit C-terminal" evidence="12">
    <location>
        <begin position="294"/>
        <end position="462"/>
    </location>
</feature>
<evidence type="ECO:0000313" key="13">
    <source>
        <dbReference type="EMBL" id="KNC29835.1"/>
    </source>
</evidence>
<dbReference type="STRING" id="7375.A0A0L0CC58"/>
<dbReference type="InterPro" id="IPR007238">
    <property type="entry name" value="DNA_primase_lsu_euk/arc"/>
</dbReference>
<evidence type="ECO:0000256" key="2">
    <source>
        <dbReference type="ARBA" id="ARBA00019038"/>
    </source>
</evidence>
<comment type="similarity">
    <text evidence="1 10">Belongs to the eukaryotic-type primase large subunit family.</text>
</comment>
<feature type="binding site" evidence="11">
    <location>
        <position position="383"/>
    </location>
    <ligand>
        <name>[4Fe-4S] cluster</name>
        <dbReference type="ChEBI" id="CHEBI:49883"/>
    </ligand>
</feature>
<dbReference type="PANTHER" id="PTHR10537">
    <property type="entry name" value="DNA PRIMASE LARGE SUBUNIT"/>
    <property type="match status" value="1"/>
</dbReference>
<evidence type="ECO:0000256" key="8">
    <source>
        <dbReference type="ARBA" id="ARBA00023014"/>
    </source>
</evidence>
<evidence type="ECO:0000313" key="14">
    <source>
        <dbReference type="Proteomes" id="UP000037069"/>
    </source>
</evidence>
<feature type="binding site" evidence="11">
    <location>
        <position position="399"/>
    </location>
    <ligand>
        <name>[4Fe-4S] cluster</name>
        <dbReference type="ChEBI" id="CHEBI:49883"/>
    </ligand>
</feature>
<keyword evidence="8 10" id="KW-0411">Iron-sulfur</keyword>
<dbReference type="GO" id="GO:0005658">
    <property type="term" value="C:alpha DNA polymerase:primase complex"/>
    <property type="evidence" value="ECO:0007669"/>
    <property type="project" value="TreeGrafter"/>
</dbReference>
<evidence type="ECO:0000256" key="3">
    <source>
        <dbReference type="ARBA" id="ARBA00022485"/>
    </source>
</evidence>
<dbReference type="InterPro" id="IPR058560">
    <property type="entry name" value="DNA_primase_C"/>
</dbReference>
<dbReference type="Gene3D" id="1.20.930.80">
    <property type="match status" value="1"/>
</dbReference>
<dbReference type="PIRSF" id="PIRSF009449">
    <property type="entry name" value="DNA_primase_large_subunit"/>
    <property type="match status" value="1"/>
</dbReference>
<keyword evidence="4 10" id="KW-0639">Primosome</keyword>
<evidence type="ECO:0000256" key="5">
    <source>
        <dbReference type="ARBA" id="ARBA00022705"/>
    </source>
</evidence>
<dbReference type="GO" id="GO:0051539">
    <property type="term" value="F:4 iron, 4 sulfur cluster binding"/>
    <property type="evidence" value="ECO:0007669"/>
    <property type="project" value="UniProtKB-UniRule"/>
</dbReference>
<evidence type="ECO:0000256" key="9">
    <source>
        <dbReference type="ARBA" id="ARBA00023125"/>
    </source>
</evidence>
<reference evidence="13 14" key="1">
    <citation type="journal article" date="2015" name="Nat. Commun.">
        <title>Lucilia cuprina genome unlocks parasitic fly biology to underpin future interventions.</title>
        <authorList>
            <person name="Anstead C.A."/>
            <person name="Korhonen P.K."/>
            <person name="Young N.D."/>
            <person name="Hall R.S."/>
            <person name="Jex A.R."/>
            <person name="Murali S.C."/>
            <person name="Hughes D.S."/>
            <person name="Lee S.F."/>
            <person name="Perry T."/>
            <person name="Stroehlein A.J."/>
            <person name="Ansell B.R."/>
            <person name="Breugelmans B."/>
            <person name="Hofmann A."/>
            <person name="Qu J."/>
            <person name="Dugan S."/>
            <person name="Lee S.L."/>
            <person name="Chao H."/>
            <person name="Dinh H."/>
            <person name="Han Y."/>
            <person name="Doddapaneni H.V."/>
            <person name="Worley K.C."/>
            <person name="Muzny D.M."/>
            <person name="Ioannidis P."/>
            <person name="Waterhouse R.M."/>
            <person name="Zdobnov E.M."/>
            <person name="James P.J."/>
            <person name="Bagnall N.H."/>
            <person name="Kotze A.C."/>
            <person name="Gibbs R.A."/>
            <person name="Richards S."/>
            <person name="Batterham P."/>
            <person name="Gasser R.B."/>
        </authorList>
    </citation>
    <scope>NUCLEOTIDE SEQUENCE [LARGE SCALE GENOMIC DNA]</scope>
    <source>
        <strain evidence="13 14">LS</strain>
        <tissue evidence="13">Full body</tissue>
    </source>
</reference>
<name>A0A0L0CC58_LUCCU</name>
<comment type="caution">
    <text evidence="13">The sequence shown here is derived from an EMBL/GenBank/DDBJ whole genome shotgun (WGS) entry which is preliminary data.</text>
</comment>
<dbReference type="OrthoDB" id="421393at2759"/>
<organism evidence="13 14">
    <name type="scientific">Lucilia cuprina</name>
    <name type="common">Green bottle fly</name>
    <name type="synonym">Australian sheep blowfly</name>
    <dbReference type="NCBI Taxonomy" id="7375"/>
    <lineage>
        <taxon>Eukaryota</taxon>
        <taxon>Metazoa</taxon>
        <taxon>Ecdysozoa</taxon>
        <taxon>Arthropoda</taxon>
        <taxon>Hexapoda</taxon>
        <taxon>Insecta</taxon>
        <taxon>Pterygota</taxon>
        <taxon>Neoptera</taxon>
        <taxon>Endopterygota</taxon>
        <taxon>Diptera</taxon>
        <taxon>Brachycera</taxon>
        <taxon>Muscomorpha</taxon>
        <taxon>Oestroidea</taxon>
        <taxon>Calliphoridae</taxon>
        <taxon>Luciliinae</taxon>
        <taxon>Lucilia</taxon>
    </lineage>
</organism>
<evidence type="ECO:0000256" key="6">
    <source>
        <dbReference type="ARBA" id="ARBA00022723"/>
    </source>
</evidence>
<dbReference type="EMBL" id="JRES01000622">
    <property type="protein sequence ID" value="KNC29835.1"/>
    <property type="molecule type" value="Genomic_DNA"/>
</dbReference>
<dbReference type="GO" id="GO:0006270">
    <property type="term" value="P:DNA replication initiation"/>
    <property type="evidence" value="ECO:0007669"/>
    <property type="project" value="TreeGrafter"/>
</dbReference>
<keyword evidence="5 10" id="KW-0235">DNA replication</keyword>
<evidence type="ECO:0000256" key="10">
    <source>
        <dbReference type="PIRNR" id="PIRNR009449"/>
    </source>
</evidence>
<dbReference type="PANTHER" id="PTHR10537:SF3">
    <property type="entry name" value="DNA PRIMASE LARGE SUBUNIT"/>
    <property type="match status" value="1"/>
</dbReference>
<feature type="binding site" evidence="11">
    <location>
        <position position="304"/>
    </location>
    <ligand>
        <name>[4Fe-4S] cluster</name>
        <dbReference type="ChEBI" id="CHEBI:49883"/>
    </ligand>
</feature>
<keyword evidence="3 10" id="KW-0004">4Fe-4S</keyword>
<dbReference type="GO" id="GO:0003677">
    <property type="term" value="F:DNA binding"/>
    <property type="evidence" value="ECO:0007669"/>
    <property type="project" value="UniProtKB-UniRule"/>
</dbReference>
<keyword evidence="7 10" id="KW-0408">Iron</keyword>
<evidence type="ECO:0000256" key="11">
    <source>
        <dbReference type="PIRSR" id="PIRSR009449-1"/>
    </source>
</evidence>
<dbReference type="InterPro" id="IPR016558">
    <property type="entry name" value="DNA_primase_lsu_euk"/>
</dbReference>
<evidence type="ECO:0000259" key="12">
    <source>
        <dbReference type="Pfam" id="PF04104"/>
    </source>
</evidence>
<keyword evidence="6 10" id="KW-0479">Metal-binding</keyword>
<dbReference type="CDD" id="cd07322">
    <property type="entry name" value="PriL_PriS_Eukaryotic"/>
    <property type="match status" value="1"/>
</dbReference>
<dbReference type="AlphaFoldDB" id="A0A0L0CC58"/>
<evidence type="ECO:0000256" key="4">
    <source>
        <dbReference type="ARBA" id="ARBA00022515"/>
    </source>
</evidence>
<accession>A0A0L0CC58</accession>
<keyword evidence="14" id="KW-1185">Reference proteome</keyword>
<protein>
    <recommendedName>
        <fullName evidence="2 10">DNA primase large subunit</fullName>
    </recommendedName>
</protein>
<proteinExistence type="inferred from homology"/>
<dbReference type="GO" id="GO:0046872">
    <property type="term" value="F:metal ion binding"/>
    <property type="evidence" value="ECO:0007669"/>
    <property type="project" value="UniProtKB-UniRule"/>
</dbReference>
<sequence>MDFRRKTKPRIEYKPEYENLEQKYPHNVLLYRLPPIEDIQIHEFEELSLERLKVLRILEQAHTKGLRLLSDDWKEYVHAELSREGLKGYLRLCTNGGATATNNASKHEFELQARRRDYISHFILRLVYCRTMELKRWFLAREMELFKYKFSTMTPAEIKHFLELHKLNYTPLSKEQKNAVKDGLFESTMGQSVAKIEMLDFYKVPFTQVLDLVRSRRCYLKDGQAYVNTNDFISIVAVKQMDEIEHGLQAAQRSIRDVETDERLFHLLKSLHTSYTGKDYTVSKNANVPIESLDQLSKKSFPLCMRVCHEHIRATHHIKHDGRMQYGLFLKGIGVTLEDSIRFWREEFCRKMDPEKFSKSYQYNIEHNYGKKGSMVNYTPYSCLKIIQENAVPGSVHGCPYKIYDQTTLKNKMAAAGLSSGHVQEVMSFVAKGHYQLACGKFFQITHESSEDVAITHPNQYFEQSQIVQGNRTVEKKPGNLQRKTIKSSQSMNETTMFMNNDDDDELWNLIEMPKDTASSTQQSATTNTQIDWDDDLDLTAIEC</sequence>
<dbReference type="Pfam" id="PF04104">
    <property type="entry name" value="DNA_primase_lrg"/>
    <property type="match status" value="1"/>
</dbReference>
<evidence type="ECO:0000256" key="1">
    <source>
        <dbReference type="ARBA" id="ARBA00010564"/>
    </source>
</evidence>
<dbReference type="Pfam" id="PF26466">
    <property type="entry name" value="DNA_primase_lrg_N"/>
    <property type="match status" value="1"/>
</dbReference>
<feature type="binding site" evidence="11">
    <location>
        <position position="439"/>
    </location>
    <ligand>
        <name>[4Fe-4S] cluster</name>
        <dbReference type="ChEBI" id="CHEBI:49883"/>
    </ligand>
</feature>
<dbReference type="Proteomes" id="UP000037069">
    <property type="component" value="Unassembled WGS sequence"/>
</dbReference>